<feature type="region of interest" description="Disordered" evidence="1">
    <location>
        <begin position="29"/>
        <end position="123"/>
    </location>
</feature>
<feature type="compositionally biased region" description="Low complexity" evidence="1">
    <location>
        <begin position="103"/>
        <end position="122"/>
    </location>
</feature>
<evidence type="ECO:0000313" key="3">
    <source>
        <dbReference type="EMBL" id="KAL2059980.1"/>
    </source>
</evidence>
<feature type="domain" description="DUF7908" evidence="2">
    <location>
        <begin position="312"/>
        <end position="443"/>
    </location>
</feature>
<feature type="region of interest" description="Disordered" evidence="1">
    <location>
        <begin position="588"/>
        <end position="664"/>
    </location>
</feature>
<sequence length="687" mass="70879">MIGLTPPANVNTPPPLIINTPPAVAISTLSASASDSPSSIRSGVTSTTANEQASGNDSSSIVRSETFSPISGSTPLPTAGNQPSATRGRQTDTLRSSDAPSITPTVSNESSSPTNTSTSPANIAASSEIPLNTATVKNTTIIIAPASETLSITSVVGDTSSNTGTKVSLTSILASDAPLTTAASARTFLTSFTTPTQAAGLFSIAPSSDTRPGVTPVGGEETVIPIVFSTSVITLPSGSVGFSSTLPPNGTTPGVVIVGVEVTTNIAVSSTSFKPLPSGSAGFTSTLPQVGETPGVVVVGVVATPSDTPPSPSSQEFYLIIVPVSVKRRRRAFLDSRYLTYDGSTLRSCSSANLYSLSQGFLFGGSNPFSAPSDLKPLLLAPRSTVYDLTDTFSLINQQLFWFNPKFDNKRALFCQLPNNQVYAVFNAKPPPSCKLVDLFVLPESLCAKKSPNTSMTDLSPGISPTSPGSTYTQLSTVTVTRFCSCISPVTITFDPTSPESPVTEVVANPASATTIYEYVTTTIGWPGSEVSTATLLPSGPSQYGTIVVLTSTENQMYTAGTSYNSLPFPTSSAPSSLVKSSTNWNNVSSSLRSEKSGTSSVVANPSADSGDASSSPPSGQFTTSSVVARPSADSDDASSSMPSGQSTTSSTVPTGPQFTSSTNQNRSNRFLPFVITLFTATFLCFF</sequence>
<feature type="compositionally biased region" description="Polar residues" evidence="1">
    <location>
        <begin position="43"/>
        <end position="102"/>
    </location>
</feature>
<evidence type="ECO:0000256" key="1">
    <source>
        <dbReference type="SAM" id="MobiDB-lite"/>
    </source>
</evidence>
<protein>
    <recommendedName>
        <fullName evidence="2">DUF7908 domain-containing protein</fullName>
    </recommendedName>
</protein>
<gene>
    <name evidence="3" type="ORF">VTL71DRAFT_9802</name>
</gene>
<evidence type="ECO:0000259" key="2">
    <source>
        <dbReference type="Pfam" id="PF25485"/>
    </source>
</evidence>
<dbReference type="Proteomes" id="UP001595075">
    <property type="component" value="Unassembled WGS sequence"/>
</dbReference>
<reference evidence="3 4" key="1">
    <citation type="journal article" date="2024" name="Commun. Biol.">
        <title>Comparative genomic analysis of thermophilic fungi reveals convergent evolutionary adaptations and gene losses.</title>
        <authorList>
            <person name="Steindorff A.S."/>
            <person name="Aguilar-Pontes M.V."/>
            <person name="Robinson A.J."/>
            <person name="Andreopoulos B."/>
            <person name="LaButti K."/>
            <person name="Kuo A."/>
            <person name="Mondo S."/>
            <person name="Riley R."/>
            <person name="Otillar R."/>
            <person name="Haridas S."/>
            <person name="Lipzen A."/>
            <person name="Grimwood J."/>
            <person name="Schmutz J."/>
            <person name="Clum A."/>
            <person name="Reid I.D."/>
            <person name="Moisan M.C."/>
            <person name="Butler G."/>
            <person name="Nguyen T.T.M."/>
            <person name="Dewar K."/>
            <person name="Conant G."/>
            <person name="Drula E."/>
            <person name="Henrissat B."/>
            <person name="Hansel C."/>
            <person name="Singer S."/>
            <person name="Hutchinson M.I."/>
            <person name="de Vries R.P."/>
            <person name="Natvig D.O."/>
            <person name="Powell A.J."/>
            <person name="Tsang A."/>
            <person name="Grigoriev I.V."/>
        </authorList>
    </citation>
    <scope>NUCLEOTIDE SEQUENCE [LARGE SCALE GENOMIC DNA]</scope>
    <source>
        <strain evidence="3 4">CBS 494.80</strain>
    </source>
</reference>
<feature type="compositionally biased region" description="Polar residues" evidence="1">
    <location>
        <begin position="588"/>
        <end position="604"/>
    </location>
</feature>
<dbReference type="Pfam" id="PF25485">
    <property type="entry name" value="DUF7908"/>
    <property type="match status" value="1"/>
</dbReference>
<name>A0ABR4BQH6_9HELO</name>
<feature type="compositionally biased region" description="Low complexity" evidence="1">
    <location>
        <begin position="29"/>
        <end position="42"/>
    </location>
</feature>
<proteinExistence type="predicted"/>
<keyword evidence="4" id="KW-1185">Reference proteome</keyword>
<evidence type="ECO:0000313" key="4">
    <source>
        <dbReference type="Proteomes" id="UP001595075"/>
    </source>
</evidence>
<comment type="caution">
    <text evidence="3">The sequence shown here is derived from an EMBL/GenBank/DDBJ whole genome shotgun (WGS) entry which is preliminary data.</text>
</comment>
<organism evidence="3 4">
    <name type="scientific">Oculimacula yallundae</name>
    <dbReference type="NCBI Taxonomy" id="86028"/>
    <lineage>
        <taxon>Eukaryota</taxon>
        <taxon>Fungi</taxon>
        <taxon>Dikarya</taxon>
        <taxon>Ascomycota</taxon>
        <taxon>Pezizomycotina</taxon>
        <taxon>Leotiomycetes</taxon>
        <taxon>Helotiales</taxon>
        <taxon>Ploettnerulaceae</taxon>
        <taxon>Oculimacula</taxon>
    </lineage>
</organism>
<dbReference type="EMBL" id="JAZHXI010000024">
    <property type="protein sequence ID" value="KAL2059980.1"/>
    <property type="molecule type" value="Genomic_DNA"/>
</dbReference>
<feature type="compositionally biased region" description="Polar residues" evidence="1">
    <location>
        <begin position="653"/>
        <end position="664"/>
    </location>
</feature>
<feature type="compositionally biased region" description="Low complexity" evidence="1">
    <location>
        <begin position="607"/>
        <end position="652"/>
    </location>
</feature>
<accession>A0ABR4BQH6</accession>
<dbReference type="InterPro" id="IPR057230">
    <property type="entry name" value="DUF7908"/>
</dbReference>